<dbReference type="EC" id="2.7.7.7" evidence="1 9"/>
<dbReference type="EMBL" id="FLOB01000004">
    <property type="protein sequence ID" value="SBS31354.1"/>
    <property type="molecule type" value="Genomic_DNA"/>
</dbReference>
<evidence type="ECO:0000256" key="5">
    <source>
        <dbReference type="ARBA" id="ARBA00022705"/>
    </source>
</evidence>
<comment type="similarity">
    <text evidence="7">Belongs to the DNA polymerase HolA subunit family.</text>
</comment>
<dbReference type="Pfam" id="PF14840">
    <property type="entry name" value="DNA_pol3_delt_C"/>
    <property type="match status" value="1"/>
</dbReference>
<keyword evidence="13" id="KW-1185">Reference proteome</keyword>
<dbReference type="AlphaFoldDB" id="A0A1A8TDS7"/>
<keyword evidence="4 12" id="KW-0548">Nucleotidyltransferase</keyword>
<evidence type="ECO:0000259" key="11">
    <source>
        <dbReference type="Pfam" id="PF14840"/>
    </source>
</evidence>
<reference evidence="12 13" key="1">
    <citation type="submission" date="2016-06" db="EMBL/GenBank/DDBJ databases">
        <authorList>
            <person name="Kjaerup R.B."/>
            <person name="Dalgaard T.S."/>
            <person name="Juul-Madsen H.R."/>
        </authorList>
    </citation>
    <scope>NUCLEOTIDE SEQUENCE [LARGE SCALE GENOMIC DNA]</scope>
    <source>
        <strain evidence="12 13">CECT 8886</strain>
    </source>
</reference>
<sequence>MKVRADQLPQQLNKTLAPIYIISGDEVLLCQEAADSVRKAVFNNGINERLRYVADAQFDWQDVINENQSLSLFSNQRLFDIQIDKMGEKHTKALAQLSQSLSDDNVILLTLPKIDTRSQKAKWFSQLESKGVFVQIWPIDANRLPAWVQQRAQALDLSLSRDAASMICERGEGNLLALSQELEKLALLHGAGSKIDAEKVAESVADSSRYSIYDLSDRLLMGKTKEAMHCLNQLVGEGVESSIILWLFNREVQTLSSLFKAMQSSSLRQACQSQKIWDKRIPFYESALNRHNHITLPYLQNYLALMDKRIKGLEGPDIETGFRNLVMMFCGFKPVATELDLPVH</sequence>
<dbReference type="GO" id="GO:0009360">
    <property type="term" value="C:DNA polymerase III complex"/>
    <property type="evidence" value="ECO:0007669"/>
    <property type="project" value="UniProtKB-UniRule"/>
</dbReference>
<evidence type="ECO:0000256" key="3">
    <source>
        <dbReference type="ARBA" id="ARBA00022679"/>
    </source>
</evidence>
<evidence type="ECO:0000256" key="4">
    <source>
        <dbReference type="ARBA" id="ARBA00022695"/>
    </source>
</evidence>
<proteinExistence type="inferred from homology"/>
<dbReference type="OrthoDB" id="9770982at2"/>
<dbReference type="InterPro" id="IPR008921">
    <property type="entry name" value="DNA_pol3_clamp-load_cplx_C"/>
</dbReference>
<dbReference type="Proteomes" id="UP000092544">
    <property type="component" value="Unassembled WGS sequence"/>
</dbReference>
<dbReference type="SUPFAM" id="SSF52540">
    <property type="entry name" value="P-loop containing nucleoside triphosphate hydrolases"/>
    <property type="match status" value="1"/>
</dbReference>
<dbReference type="CDD" id="cd18138">
    <property type="entry name" value="HLD_clamp_pol_III_delta"/>
    <property type="match status" value="1"/>
</dbReference>
<dbReference type="InterPro" id="IPR032780">
    <property type="entry name" value="DNA_pol3_delt_C"/>
</dbReference>
<feature type="domain" description="DNA polymerase III delta N-terminal" evidence="10">
    <location>
        <begin position="20"/>
        <end position="134"/>
    </location>
</feature>
<keyword evidence="6" id="KW-0239">DNA-directed DNA polymerase</keyword>
<dbReference type="GO" id="GO:0003677">
    <property type="term" value="F:DNA binding"/>
    <property type="evidence" value="ECO:0007669"/>
    <property type="project" value="InterPro"/>
</dbReference>
<evidence type="ECO:0000259" key="10">
    <source>
        <dbReference type="Pfam" id="PF06144"/>
    </source>
</evidence>
<organism evidence="12 13">
    <name type="scientific">Marinomonas spartinae</name>
    <dbReference type="NCBI Taxonomy" id="1792290"/>
    <lineage>
        <taxon>Bacteria</taxon>
        <taxon>Pseudomonadati</taxon>
        <taxon>Pseudomonadota</taxon>
        <taxon>Gammaproteobacteria</taxon>
        <taxon>Oceanospirillales</taxon>
        <taxon>Oceanospirillaceae</taxon>
        <taxon>Marinomonas</taxon>
    </lineage>
</organism>
<dbReference type="InterPro" id="IPR005790">
    <property type="entry name" value="DNA_polIII_delta"/>
</dbReference>
<dbReference type="SUPFAM" id="SSF48019">
    <property type="entry name" value="post-AAA+ oligomerization domain-like"/>
    <property type="match status" value="1"/>
</dbReference>
<name>A0A1A8TDS7_9GAMM</name>
<dbReference type="STRING" id="1792290.MSP8886_02081"/>
<evidence type="ECO:0000256" key="2">
    <source>
        <dbReference type="ARBA" id="ARBA00017703"/>
    </source>
</evidence>
<evidence type="ECO:0000313" key="13">
    <source>
        <dbReference type="Proteomes" id="UP000092544"/>
    </source>
</evidence>
<evidence type="ECO:0000256" key="6">
    <source>
        <dbReference type="ARBA" id="ARBA00022932"/>
    </source>
</evidence>
<gene>
    <name evidence="12" type="primary">holA</name>
    <name evidence="12" type="ORF">MSP8886_02081</name>
</gene>
<dbReference type="NCBIfam" id="TIGR01128">
    <property type="entry name" value="holA"/>
    <property type="match status" value="1"/>
</dbReference>
<dbReference type="Gene3D" id="1.10.8.60">
    <property type="match status" value="1"/>
</dbReference>
<dbReference type="Gene3D" id="3.40.50.300">
    <property type="entry name" value="P-loop containing nucleotide triphosphate hydrolases"/>
    <property type="match status" value="1"/>
</dbReference>
<keyword evidence="3 12" id="KW-0808">Transferase</keyword>
<keyword evidence="5" id="KW-0235">DNA replication</keyword>
<accession>A0A1A8TDS7</accession>
<evidence type="ECO:0000313" key="12">
    <source>
        <dbReference type="EMBL" id="SBS31354.1"/>
    </source>
</evidence>
<dbReference type="Gene3D" id="1.20.272.10">
    <property type="match status" value="1"/>
</dbReference>
<dbReference type="RefSeq" id="WP_067016070.1">
    <property type="nucleotide sequence ID" value="NZ_FLOB01000004.1"/>
</dbReference>
<dbReference type="GO" id="GO:0006261">
    <property type="term" value="P:DNA-templated DNA replication"/>
    <property type="evidence" value="ECO:0007669"/>
    <property type="project" value="TreeGrafter"/>
</dbReference>
<evidence type="ECO:0000256" key="1">
    <source>
        <dbReference type="ARBA" id="ARBA00012417"/>
    </source>
</evidence>
<evidence type="ECO:0000256" key="9">
    <source>
        <dbReference type="NCBIfam" id="TIGR01128"/>
    </source>
</evidence>
<protein>
    <recommendedName>
        <fullName evidence="2 9">DNA polymerase III subunit delta</fullName>
        <ecNumber evidence="1 9">2.7.7.7</ecNumber>
    </recommendedName>
</protein>
<evidence type="ECO:0000256" key="7">
    <source>
        <dbReference type="ARBA" id="ARBA00034754"/>
    </source>
</evidence>
<feature type="domain" description="DNA polymerase III subunit delta C-terminal" evidence="11">
    <location>
        <begin position="216"/>
        <end position="331"/>
    </location>
</feature>
<dbReference type="Pfam" id="PF06144">
    <property type="entry name" value="DNA_pol3_delta"/>
    <property type="match status" value="1"/>
</dbReference>
<dbReference type="InterPro" id="IPR010372">
    <property type="entry name" value="DNA_pol3_delta_N"/>
</dbReference>
<dbReference type="PANTHER" id="PTHR34388:SF1">
    <property type="entry name" value="DNA POLYMERASE III SUBUNIT DELTA"/>
    <property type="match status" value="1"/>
</dbReference>
<dbReference type="GO" id="GO:0003887">
    <property type="term" value="F:DNA-directed DNA polymerase activity"/>
    <property type="evidence" value="ECO:0007669"/>
    <property type="project" value="UniProtKB-UniRule"/>
</dbReference>
<evidence type="ECO:0000256" key="8">
    <source>
        <dbReference type="ARBA" id="ARBA00049244"/>
    </source>
</evidence>
<dbReference type="PANTHER" id="PTHR34388">
    <property type="entry name" value="DNA POLYMERASE III SUBUNIT DELTA"/>
    <property type="match status" value="1"/>
</dbReference>
<comment type="catalytic activity">
    <reaction evidence="8">
        <text>DNA(n) + a 2'-deoxyribonucleoside 5'-triphosphate = DNA(n+1) + diphosphate</text>
        <dbReference type="Rhea" id="RHEA:22508"/>
        <dbReference type="Rhea" id="RHEA-COMP:17339"/>
        <dbReference type="Rhea" id="RHEA-COMP:17340"/>
        <dbReference type="ChEBI" id="CHEBI:33019"/>
        <dbReference type="ChEBI" id="CHEBI:61560"/>
        <dbReference type="ChEBI" id="CHEBI:173112"/>
        <dbReference type="EC" id="2.7.7.7"/>
    </reaction>
</comment>
<dbReference type="InterPro" id="IPR027417">
    <property type="entry name" value="P-loop_NTPase"/>
</dbReference>